<evidence type="ECO:0000313" key="3">
    <source>
        <dbReference type="Proteomes" id="UP000310108"/>
    </source>
</evidence>
<comment type="caution">
    <text evidence="2">The sequence shown here is derived from an EMBL/GenBank/DDBJ whole genome shotgun (WGS) entry which is preliminary data.</text>
</comment>
<gene>
    <name evidence="2" type="ORF">CTA1_12365</name>
</gene>
<reference evidence="2 3" key="1">
    <citation type="journal article" date="2019" name="PLoS ONE">
        <title>Comparative genome analysis indicates high evolutionary potential of pathogenicity genes in Colletotrichum tanaceti.</title>
        <authorList>
            <person name="Lelwala R.V."/>
            <person name="Korhonen P.K."/>
            <person name="Young N.D."/>
            <person name="Scott J.B."/>
            <person name="Ades P.A."/>
            <person name="Gasser R.B."/>
            <person name="Taylor P.W.J."/>
        </authorList>
    </citation>
    <scope>NUCLEOTIDE SEQUENCE [LARGE SCALE GENOMIC DNA]</scope>
    <source>
        <strain evidence="2">BRIP57314</strain>
    </source>
</reference>
<organism evidence="2 3">
    <name type="scientific">Colletotrichum tanaceti</name>
    <dbReference type="NCBI Taxonomy" id="1306861"/>
    <lineage>
        <taxon>Eukaryota</taxon>
        <taxon>Fungi</taxon>
        <taxon>Dikarya</taxon>
        <taxon>Ascomycota</taxon>
        <taxon>Pezizomycotina</taxon>
        <taxon>Sordariomycetes</taxon>
        <taxon>Hypocreomycetidae</taxon>
        <taxon>Glomerellales</taxon>
        <taxon>Glomerellaceae</taxon>
        <taxon>Colletotrichum</taxon>
        <taxon>Colletotrichum destructivum species complex</taxon>
    </lineage>
</organism>
<accession>A0A4U6XM53</accession>
<proteinExistence type="predicted"/>
<protein>
    <submittedName>
        <fullName evidence="2">Uncharacterized protein</fullName>
    </submittedName>
</protein>
<name>A0A4U6XM53_9PEZI</name>
<evidence type="ECO:0000256" key="1">
    <source>
        <dbReference type="SAM" id="MobiDB-lite"/>
    </source>
</evidence>
<evidence type="ECO:0000313" key="2">
    <source>
        <dbReference type="EMBL" id="TKW56732.1"/>
    </source>
</evidence>
<sequence length="278" mass="31069">MYGEWVLSEFGHPHQFQAAYCVRNAQGQMVRAPMPLANVSAVTNQQEIYDHCTVYHYDPKHVDDIASIGREEQQAGNSLLHSDYNHQQASEYPQEYDHYHIDLDIKQEMFPSSETAFFVSPPPYSSGAAANAQQAHASLVEKRSEIAPTSIHGSNIFPVKNANFGYSSRPESSSVVSDLFGDTLLLDSFHSLGKEETHSPGIFAPQDTFHSKIQAASFLSADSFDMTLSPTMFHRLDERAFEQLLRQRNNTNHETGKIHSGGNADNSEDETALTKTMR</sequence>
<keyword evidence="3" id="KW-1185">Reference proteome</keyword>
<feature type="region of interest" description="Disordered" evidence="1">
    <location>
        <begin position="252"/>
        <end position="278"/>
    </location>
</feature>
<dbReference type="EMBL" id="PJEX01000059">
    <property type="protein sequence ID" value="TKW56732.1"/>
    <property type="molecule type" value="Genomic_DNA"/>
</dbReference>
<dbReference type="Proteomes" id="UP000310108">
    <property type="component" value="Unassembled WGS sequence"/>
</dbReference>
<dbReference type="AlphaFoldDB" id="A0A4U6XM53"/>